<name>A0ABR6GKB7_9HYPH</name>
<organism evidence="1 2">
    <name type="scientific">Rhizobium laguerreae</name>
    <dbReference type="NCBI Taxonomy" id="1076926"/>
    <lineage>
        <taxon>Bacteria</taxon>
        <taxon>Pseudomonadati</taxon>
        <taxon>Pseudomonadota</taxon>
        <taxon>Alphaproteobacteria</taxon>
        <taxon>Hyphomicrobiales</taxon>
        <taxon>Rhizobiaceae</taxon>
        <taxon>Rhizobium/Agrobacterium group</taxon>
        <taxon>Rhizobium</taxon>
    </lineage>
</organism>
<dbReference type="EMBL" id="JACHXX010000023">
    <property type="protein sequence ID" value="MBB3166747.1"/>
    <property type="molecule type" value="Genomic_DNA"/>
</dbReference>
<comment type="caution">
    <text evidence="1">The sequence shown here is derived from an EMBL/GenBank/DDBJ whole genome shotgun (WGS) entry which is preliminary data.</text>
</comment>
<dbReference type="Proteomes" id="UP000542811">
    <property type="component" value="Unassembled WGS sequence"/>
</dbReference>
<evidence type="ECO:0000313" key="1">
    <source>
        <dbReference type="EMBL" id="MBB3166747.1"/>
    </source>
</evidence>
<gene>
    <name evidence="1" type="ORF">FHS25_007267</name>
</gene>
<keyword evidence="2" id="KW-1185">Reference proteome</keyword>
<reference evidence="1 2" key="1">
    <citation type="submission" date="2020-08" db="EMBL/GenBank/DDBJ databases">
        <title>Genomic Encyclopedia of Type Strains, Phase III (KMG-III): the genomes of soil and plant-associated and newly described type strains.</title>
        <authorList>
            <person name="Whitman W."/>
        </authorList>
    </citation>
    <scope>NUCLEOTIDE SEQUENCE [LARGE SCALE GENOMIC DNA]</scope>
    <source>
        <strain evidence="1 2">CECT 8280</strain>
    </source>
</reference>
<sequence>MPGTMTANRKTPPSTQATLEDALANLPDGYVDGYFGIEHGA</sequence>
<protein>
    <submittedName>
        <fullName evidence="1">Uncharacterized protein</fullName>
    </submittedName>
</protein>
<evidence type="ECO:0000313" key="2">
    <source>
        <dbReference type="Proteomes" id="UP000542811"/>
    </source>
</evidence>
<proteinExistence type="predicted"/>
<accession>A0ABR6GKB7</accession>